<dbReference type="RefSeq" id="WP_190830489.1">
    <property type="nucleotide sequence ID" value="NZ_CAWPPI010000063.1"/>
</dbReference>
<dbReference type="PANTHER" id="PTHR46268:SF22">
    <property type="entry name" value="SENSOR PROTEIN KDPD-RELATED"/>
    <property type="match status" value="1"/>
</dbReference>
<dbReference type="PANTHER" id="PTHR46268">
    <property type="entry name" value="STRESS RESPONSE PROTEIN NHAX"/>
    <property type="match status" value="1"/>
</dbReference>
<dbReference type="InterPro" id="IPR006015">
    <property type="entry name" value="Universal_stress_UspA"/>
</dbReference>
<keyword evidence="4" id="KW-1185">Reference proteome</keyword>
<dbReference type="Proteomes" id="UP000629098">
    <property type="component" value="Unassembled WGS sequence"/>
</dbReference>
<dbReference type="CDD" id="cd00293">
    <property type="entry name" value="USP-like"/>
    <property type="match status" value="1"/>
</dbReference>
<evidence type="ECO:0000313" key="4">
    <source>
        <dbReference type="Proteomes" id="UP000629098"/>
    </source>
</evidence>
<accession>A0A8J7C688</accession>
<comment type="similarity">
    <text evidence="1">Belongs to the universal stress protein A family.</text>
</comment>
<evidence type="ECO:0000256" key="1">
    <source>
        <dbReference type="ARBA" id="ARBA00008791"/>
    </source>
</evidence>
<dbReference type="EMBL" id="JACXAE010000063">
    <property type="protein sequence ID" value="MBD2774014.1"/>
    <property type="molecule type" value="Genomic_DNA"/>
</dbReference>
<protein>
    <submittedName>
        <fullName evidence="3">Universal stress protein</fullName>
    </submittedName>
</protein>
<dbReference type="Gene3D" id="3.40.50.620">
    <property type="entry name" value="HUPs"/>
    <property type="match status" value="2"/>
</dbReference>
<name>A0A8J7C688_9CYAN</name>
<dbReference type="Pfam" id="PF00582">
    <property type="entry name" value="Usp"/>
    <property type="match status" value="2"/>
</dbReference>
<gene>
    <name evidence="3" type="ORF">ICL16_18535</name>
</gene>
<dbReference type="PRINTS" id="PR01438">
    <property type="entry name" value="UNVRSLSTRESS"/>
</dbReference>
<dbReference type="InterPro" id="IPR014729">
    <property type="entry name" value="Rossmann-like_a/b/a_fold"/>
</dbReference>
<proteinExistence type="inferred from homology"/>
<dbReference type="InterPro" id="IPR006016">
    <property type="entry name" value="UspA"/>
</dbReference>
<reference evidence="3" key="1">
    <citation type="submission" date="2020-09" db="EMBL/GenBank/DDBJ databases">
        <title>Iningainema tapete sp. nov. (Scytonemataceae, Cyanobacteria) from greenhouses in central Florida (USA) produces two types of nodularin with biosynthetic potential for microcystin-LR and anabaenopeptins.</title>
        <authorList>
            <person name="Berthold D.E."/>
            <person name="Lefler F.W."/>
            <person name="Huang I.-S."/>
            <person name="Abdulla H."/>
            <person name="Zimba P.V."/>
            <person name="Laughinghouse H.D. IV."/>
        </authorList>
    </citation>
    <scope>NUCLEOTIDE SEQUENCE</scope>
    <source>
        <strain evidence="3">BLCCT55</strain>
    </source>
</reference>
<organism evidence="3 4">
    <name type="scientific">Iningainema tapete BLCC-T55</name>
    <dbReference type="NCBI Taxonomy" id="2748662"/>
    <lineage>
        <taxon>Bacteria</taxon>
        <taxon>Bacillati</taxon>
        <taxon>Cyanobacteriota</taxon>
        <taxon>Cyanophyceae</taxon>
        <taxon>Nostocales</taxon>
        <taxon>Scytonemataceae</taxon>
        <taxon>Iningainema tapete</taxon>
    </lineage>
</organism>
<dbReference type="SUPFAM" id="SSF52402">
    <property type="entry name" value="Adenine nucleotide alpha hydrolases-like"/>
    <property type="match status" value="2"/>
</dbReference>
<comment type="caution">
    <text evidence="3">The sequence shown here is derived from an EMBL/GenBank/DDBJ whole genome shotgun (WGS) entry which is preliminary data.</text>
</comment>
<sequence>MFQRVLICTDFSDGLHRLAHFVSSLAQAGIKQIVFLHAVPLSEKGIIPRVDSEKIEQAQTRLASSVGESSTDVEVKIEVQSGKPVEIILQVSQTYQSELIILGSQSRSLLTEKLVGSTMAELSHKIKIPLLVLRPQLISTYTNEELTLRCQNLFRSLLLPYNGSKVANYLVQQVKQLAQQQSGRFLEQCTLCWVLENSDRREIPNKIQPQQASEIISQIKADLEEANLFVETQVLEGQSLTKILEAAAMADISAIAVSSGTIGKLQEWLVSSFAAELLRSSWYPVLFFPAQGG</sequence>
<feature type="domain" description="UspA" evidence="2">
    <location>
        <begin position="154"/>
        <end position="288"/>
    </location>
</feature>
<evidence type="ECO:0000259" key="2">
    <source>
        <dbReference type="Pfam" id="PF00582"/>
    </source>
</evidence>
<dbReference type="AlphaFoldDB" id="A0A8J7C688"/>
<feature type="domain" description="UspA" evidence="2">
    <location>
        <begin position="1"/>
        <end position="134"/>
    </location>
</feature>
<evidence type="ECO:0000313" key="3">
    <source>
        <dbReference type="EMBL" id="MBD2774014.1"/>
    </source>
</evidence>